<dbReference type="InterPro" id="IPR002810">
    <property type="entry name" value="NfeD-like_C"/>
</dbReference>
<dbReference type="PANTHER" id="PTHR33507">
    <property type="entry name" value="INNER MEMBRANE PROTEIN YBBJ"/>
    <property type="match status" value="1"/>
</dbReference>
<dbReference type="InterPro" id="IPR012340">
    <property type="entry name" value="NA-bd_OB-fold"/>
</dbReference>
<feature type="transmembrane region" description="Helical" evidence="6">
    <location>
        <begin position="336"/>
        <end position="354"/>
    </location>
</feature>
<evidence type="ECO:0000259" key="8">
    <source>
        <dbReference type="Pfam" id="PF24961"/>
    </source>
</evidence>
<organism evidence="10 11">
    <name type="scientific">Candidatus Methylophosphatis roskildensis</name>
    <dbReference type="NCBI Taxonomy" id="2899263"/>
    <lineage>
        <taxon>Bacteria</taxon>
        <taxon>Pseudomonadati</taxon>
        <taxon>Pseudomonadota</taxon>
        <taxon>Betaproteobacteria</taxon>
        <taxon>Nitrosomonadales</taxon>
        <taxon>Sterolibacteriaceae</taxon>
        <taxon>Candidatus Methylophosphatis</taxon>
    </lineage>
</organism>
<feature type="transmembrane region" description="Helical" evidence="6">
    <location>
        <begin position="360"/>
        <end position="377"/>
    </location>
</feature>
<dbReference type="EMBL" id="JADJEV010000004">
    <property type="protein sequence ID" value="MBK6974014.1"/>
    <property type="molecule type" value="Genomic_DNA"/>
</dbReference>
<evidence type="ECO:0000256" key="1">
    <source>
        <dbReference type="ARBA" id="ARBA00004141"/>
    </source>
</evidence>
<dbReference type="SUPFAM" id="SSF141322">
    <property type="entry name" value="NfeD domain-like"/>
    <property type="match status" value="1"/>
</dbReference>
<dbReference type="InterPro" id="IPR052165">
    <property type="entry name" value="Membrane_assoc_protease"/>
</dbReference>
<evidence type="ECO:0000256" key="2">
    <source>
        <dbReference type="ARBA" id="ARBA00022692"/>
    </source>
</evidence>
<gene>
    <name evidence="10" type="ORF">IPH26_14130</name>
</gene>
<dbReference type="InterPro" id="IPR056739">
    <property type="entry name" value="NfeD_membrane"/>
</dbReference>
<dbReference type="SUPFAM" id="SSF52096">
    <property type="entry name" value="ClpP/crotonase"/>
    <property type="match status" value="1"/>
</dbReference>
<feature type="domain" description="NfeD integral membrane" evidence="8">
    <location>
        <begin position="317"/>
        <end position="429"/>
    </location>
</feature>
<accession>A0A9D7E4P8</accession>
<keyword evidence="3 6" id="KW-1133">Transmembrane helix</keyword>
<dbReference type="Proteomes" id="UP000807785">
    <property type="component" value="Unassembled WGS sequence"/>
</dbReference>
<feature type="compositionally biased region" description="Low complexity" evidence="5">
    <location>
        <begin position="194"/>
        <end position="211"/>
    </location>
</feature>
<dbReference type="CDD" id="cd07020">
    <property type="entry name" value="Clp_protease_NfeD_1"/>
    <property type="match status" value="1"/>
</dbReference>
<evidence type="ECO:0000259" key="7">
    <source>
        <dbReference type="Pfam" id="PF01957"/>
    </source>
</evidence>
<dbReference type="InterPro" id="IPR029045">
    <property type="entry name" value="ClpP/crotonase-like_dom_sf"/>
</dbReference>
<feature type="transmembrane region" description="Helical" evidence="6">
    <location>
        <begin position="384"/>
        <end position="403"/>
    </location>
</feature>
<proteinExistence type="predicted"/>
<evidence type="ECO:0000256" key="6">
    <source>
        <dbReference type="SAM" id="Phobius"/>
    </source>
</evidence>
<dbReference type="Pfam" id="PF25145">
    <property type="entry name" value="NfeD1b_N"/>
    <property type="match status" value="1"/>
</dbReference>
<dbReference type="GO" id="GO:0016020">
    <property type="term" value="C:membrane"/>
    <property type="evidence" value="ECO:0007669"/>
    <property type="project" value="UniProtKB-SubCell"/>
</dbReference>
<feature type="domain" description="NfeD-like C-terminal" evidence="7">
    <location>
        <begin position="447"/>
        <end position="502"/>
    </location>
</feature>
<evidence type="ECO:0000313" key="10">
    <source>
        <dbReference type="EMBL" id="MBK6974014.1"/>
    </source>
</evidence>
<feature type="region of interest" description="Disordered" evidence="5">
    <location>
        <begin position="170"/>
        <end position="214"/>
    </location>
</feature>
<keyword evidence="4 6" id="KW-0472">Membrane</keyword>
<dbReference type="Gene3D" id="3.90.226.10">
    <property type="entry name" value="2-enoyl-CoA Hydratase, Chain A, domain 1"/>
    <property type="match status" value="1"/>
</dbReference>
<keyword evidence="2 6" id="KW-0812">Transmembrane</keyword>
<dbReference type="Pfam" id="PF24961">
    <property type="entry name" value="NfeD_membrane"/>
    <property type="match status" value="1"/>
</dbReference>
<dbReference type="PANTHER" id="PTHR33507:SF4">
    <property type="entry name" value="NODULATION COMPETITIVENESS PROTEIN NFED"/>
    <property type="match status" value="1"/>
</dbReference>
<name>A0A9D7E4P8_9PROT</name>
<dbReference type="InterPro" id="IPR056738">
    <property type="entry name" value="NfeD1b_N"/>
</dbReference>
<reference evidence="10" key="1">
    <citation type="submission" date="2020-10" db="EMBL/GenBank/DDBJ databases">
        <title>Connecting structure to function with the recovery of over 1000 high-quality activated sludge metagenome-assembled genomes encoding full-length rRNA genes using long-read sequencing.</title>
        <authorList>
            <person name="Singleton C.M."/>
            <person name="Petriglieri F."/>
            <person name="Kristensen J.M."/>
            <person name="Kirkegaard R.H."/>
            <person name="Michaelsen T.Y."/>
            <person name="Andersen M.H."/>
            <person name="Karst S.M."/>
            <person name="Dueholm M.S."/>
            <person name="Nielsen P.H."/>
            <person name="Albertsen M."/>
        </authorList>
    </citation>
    <scope>NUCLEOTIDE SEQUENCE</scope>
    <source>
        <strain evidence="10">Bjer_18-Q3-R1-45_BAT3C.347</strain>
    </source>
</reference>
<feature type="transmembrane region" description="Helical" evidence="6">
    <location>
        <begin position="307"/>
        <end position="329"/>
    </location>
</feature>
<feature type="domain" description="NfeD1b N-terminal" evidence="9">
    <location>
        <begin position="65"/>
        <end position="164"/>
    </location>
</feature>
<feature type="transmembrane region" description="Helical" evidence="6">
    <location>
        <begin position="409"/>
        <end position="430"/>
    </location>
</feature>
<comment type="subcellular location">
    <subcellularLocation>
        <location evidence="1">Membrane</location>
        <topology evidence="1">Multi-pass membrane protein</topology>
    </subcellularLocation>
</comment>
<evidence type="ECO:0000256" key="3">
    <source>
        <dbReference type="ARBA" id="ARBA00022989"/>
    </source>
</evidence>
<protein>
    <submittedName>
        <fullName evidence="10">Nodulation protein NfeD</fullName>
    </submittedName>
</protein>
<evidence type="ECO:0000256" key="4">
    <source>
        <dbReference type="ARBA" id="ARBA00023136"/>
    </source>
</evidence>
<sequence length="514" mass="53436">MRVWCCYTLSSQEAEVAVTLWWGATHRPLHCHSRAGFAAPAGLLALLWLALWPLFGSQTAYAAPVLVLPVQDAIGPASADHIVRAIHRAEEAGTPLVILQLDTPGGLDSSMRQIIQAILASRVPVATYVSPQGARAASAGTYILYASHIAAMAPATTLGAATPVAIGLPGIKPGSEAPERGESEPGKPARDGSKPSAAKPESAAKPASGPADAMTAKRVHDAAAFIRGLAQQHGRNAVWAERAVREAVSLTAAEALREKVVDIVAADIPDLLAQIDGRTVRMAEGELKLATRGLPSETLLPDWRHRLLSVIANPSFALILMMVGIYGLIFEFSSPGFGVPGVVGAICLLLALFALQMLPVNYAALGLILLGMALLGAELLTPSFGVLGVGGVVAFIAGGILLFDRDVPGLGIPLPLIFGLAASSAALVMLGGGMAMRARRAPVVSGREEMLGAQGQVLEVEGGEAWAQVRGERWAVVSELPLATGQRVRVTGIRGLTLQVQPEPDRSASHGGNS</sequence>
<dbReference type="Pfam" id="PF01957">
    <property type="entry name" value="NfeD"/>
    <property type="match status" value="1"/>
</dbReference>
<dbReference type="AlphaFoldDB" id="A0A9D7E4P8"/>
<evidence type="ECO:0000259" key="9">
    <source>
        <dbReference type="Pfam" id="PF25145"/>
    </source>
</evidence>
<evidence type="ECO:0000256" key="5">
    <source>
        <dbReference type="SAM" id="MobiDB-lite"/>
    </source>
</evidence>
<comment type="caution">
    <text evidence="10">The sequence shown here is derived from an EMBL/GenBank/DDBJ whole genome shotgun (WGS) entry which is preliminary data.</text>
</comment>
<dbReference type="Gene3D" id="2.40.50.140">
    <property type="entry name" value="Nucleic acid-binding proteins"/>
    <property type="match status" value="1"/>
</dbReference>
<evidence type="ECO:0000313" key="11">
    <source>
        <dbReference type="Proteomes" id="UP000807785"/>
    </source>
</evidence>
<feature type="compositionally biased region" description="Basic and acidic residues" evidence="5">
    <location>
        <begin position="177"/>
        <end position="193"/>
    </location>
</feature>